<dbReference type="PANTHER" id="PTHR40780">
    <property type="entry name" value="DUF3669 DOMAIN-CONTAINING PROTEIN"/>
    <property type="match status" value="1"/>
</dbReference>
<evidence type="ECO:0000313" key="3">
    <source>
        <dbReference type="Proteomes" id="UP000030104"/>
    </source>
</evidence>
<keyword evidence="3" id="KW-1185">Reference proteome</keyword>
<evidence type="ECO:0000259" key="1">
    <source>
        <dbReference type="Pfam" id="PF12417"/>
    </source>
</evidence>
<dbReference type="Pfam" id="PF12417">
    <property type="entry name" value="DUF3669"/>
    <property type="match status" value="1"/>
</dbReference>
<dbReference type="OMA" id="MAIMHWA"/>
<name>A0A0A2LCE4_PENIT</name>
<comment type="caution">
    <text evidence="2">The sequence shown here is derived from an EMBL/GenBank/DDBJ whole genome shotgun (WGS) entry which is preliminary data.</text>
</comment>
<dbReference type="InterPro" id="IPR022137">
    <property type="entry name" value="Znf_prot_DUF3669"/>
</dbReference>
<dbReference type="AlphaFoldDB" id="A0A0A2LCE4"/>
<reference evidence="2 3" key="1">
    <citation type="journal article" date="2015" name="Mol. Plant Microbe Interact.">
        <title>Genome, transcriptome, and functional analyses of Penicillium expansum provide new insights into secondary metabolism and pathogenicity.</title>
        <authorList>
            <person name="Ballester A.R."/>
            <person name="Marcet-Houben M."/>
            <person name="Levin E."/>
            <person name="Sela N."/>
            <person name="Selma-Lazaro C."/>
            <person name="Carmona L."/>
            <person name="Wisniewski M."/>
            <person name="Droby S."/>
            <person name="Gonzalez-Candelas L."/>
            <person name="Gabaldon T."/>
        </authorList>
    </citation>
    <scope>NUCLEOTIDE SEQUENCE [LARGE SCALE GENOMIC DNA]</scope>
    <source>
        <strain evidence="2 3">PHI-1</strain>
    </source>
</reference>
<dbReference type="HOGENOM" id="CLU_039531_0_0_1"/>
<dbReference type="Proteomes" id="UP000030104">
    <property type="component" value="Unassembled WGS sequence"/>
</dbReference>
<feature type="domain" description="DUF3669" evidence="1">
    <location>
        <begin position="323"/>
        <end position="382"/>
    </location>
</feature>
<protein>
    <recommendedName>
        <fullName evidence="1">DUF3669 domain-containing protein</fullName>
    </recommendedName>
</protein>
<evidence type="ECO:0000313" key="2">
    <source>
        <dbReference type="EMBL" id="KGO77594.1"/>
    </source>
</evidence>
<accession>A0A0A2LCE4</accession>
<dbReference type="PhylomeDB" id="A0A0A2LCE4"/>
<dbReference type="OrthoDB" id="2993351at2759"/>
<dbReference type="EMBL" id="JQGA01000120">
    <property type="protein sequence ID" value="KGO77594.1"/>
    <property type="molecule type" value="Genomic_DNA"/>
</dbReference>
<gene>
    <name evidence="2" type="ORF">PITC_074010</name>
</gene>
<dbReference type="PANTHER" id="PTHR40780:SF2">
    <property type="entry name" value="DUF3669 DOMAIN-CONTAINING PROTEIN"/>
    <property type="match status" value="1"/>
</dbReference>
<proteinExistence type="predicted"/>
<sequence length="419" mass="47481">MSSRREAQKTDETVESGVSSLAVAIERNLRLEEKLEEEDATPQDLLRRLLSTKSAISTTSSFARGQQAAVGTRAPFREIGVGSIGRVFGQPGTPWAYKVLLLDRTEKLWNNYVIHLRVQQSFDVLGEHAGLVEVPRIAWFANKTSMFWEENLDLFPDESTFPRRPREVLCMERIFPLPEKIRHALIDAFCNPANASKAKTDPANKDCLVRVLLGRRRFGASRPGGGKFFSLRNYKLHVDQVQELDLDAEEYARSMADALAILHWHTKIDAMDIEFALGSTPLDRNAVRRVLPLKGVERLVPGSSTYEHTTNADPNFKRRSVSLWIMDFDACSPITMDNTGVQKAVKAWLETDPFCPRPHSEDEYMQKLWTVFSERYIATGRKFSTGKMSRALPAKFIEGIMDEFAHRATQAGSSKRCNW</sequence>
<organism evidence="2 3">
    <name type="scientific">Penicillium italicum</name>
    <name type="common">Blue mold</name>
    <dbReference type="NCBI Taxonomy" id="40296"/>
    <lineage>
        <taxon>Eukaryota</taxon>
        <taxon>Fungi</taxon>
        <taxon>Dikarya</taxon>
        <taxon>Ascomycota</taxon>
        <taxon>Pezizomycotina</taxon>
        <taxon>Eurotiomycetes</taxon>
        <taxon>Eurotiomycetidae</taxon>
        <taxon>Eurotiales</taxon>
        <taxon>Aspergillaceae</taxon>
        <taxon>Penicillium</taxon>
    </lineage>
</organism>